<name>A0ABY1YYF0_9GAMM</name>
<comment type="caution">
    <text evidence="2">The sequence shown here is derived from an EMBL/GenBank/DDBJ whole genome shotgun (WGS) entry which is preliminary data.</text>
</comment>
<evidence type="ECO:0000256" key="1">
    <source>
        <dbReference type="SAM" id="SignalP"/>
    </source>
</evidence>
<accession>A0ABY1YYF0</accession>
<gene>
    <name evidence="2" type="ORF">EYV96_10325</name>
</gene>
<proteinExistence type="predicted"/>
<evidence type="ECO:0000313" key="3">
    <source>
        <dbReference type="Proteomes" id="UP000293025"/>
    </source>
</evidence>
<organism evidence="2 3">
    <name type="scientific">Dyella terrae</name>
    <dbReference type="NCBI Taxonomy" id="522259"/>
    <lineage>
        <taxon>Bacteria</taxon>
        <taxon>Pseudomonadati</taxon>
        <taxon>Pseudomonadota</taxon>
        <taxon>Gammaproteobacteria</taxon>
        <taxon>Lysobacterales</taxon>
        <taxon>Rhodanobacteraceae</taxon>
        <taxon>Dyella</taxon>
    </lineage>
</organism>
<dbReference type="Proteomes" id="UP000293025">
    <property type="component" value="Unassembled WGS sequence"/>
</dbReference>
<protein>
    <recommendedName>
        <fullName evidence="4">DUF5666 domain-containing protein</fullName>
    </recommendedName>
</protein>
<keyword evidence="3" id="KW-1185">Reference proteome</keyword>
<feature type="chain" id="PRO_5046564083" description="DUF5666 domain-containing protein" evidence="1">
    <location>
        <begin position="29"/>
        <end position="119"/>
    </location>
</feature>
<feature type="signal peptide" evidence="1">
    <location>
        <begin position="1"/>
        <end position="28"/>
    </location>
</feature>
<sequence>MGWNTMRAPYSALLALCLLAVLPMPMTAKGHPPMHGKVLAVSQRPRADAAASVWVRITLAIGRDSIDLFMPYATQNETYPSVGQSCDADVEVGDVRGELDGVASFERNGVLIVRGLRCA</sequence>
<evidence type="ECO:0008006" key="4">
    <source>
        <dbReference type="Google" id="ProtNLM"/>
    </source>
</evidence>
<evidence type="ECO:0000313" key="2">
    <source>
        <dbReference type="EMBL" id="TBR40521.1"/>
    </source>
</evidence>
<reference evidence="2 3" key="1">
    <citation type="submission" date="2019-02" db="EMBL/GenBank/DDBJ databases">
        <title>Dyella amyloliquefaciens sp. nov., isolated from forest soil.</title>
        <authorList>
            <person name="Gao Z.-H."/>
            <person name="Qiu L.-H."/>
        </authorList>
    </citation>
    <scope>NUCLEOTIDE SEQUENCE [LARGE SCALE GENOMIC DNA]</scope>
    <source>
        <strain evidence="2 3">KACC 12748</strain>
    </source>
</reference>
<keyword evidence="1" id="KW-0732">Signal</keyword>
<dbReference type="EMBL" id="SIZZ01000001">
    <property type="protein sequence ID" value="TBR40521.1"/>
    <property type="molecule type" value="Genomic_DNA"/>
</dbReference>